<dbReference type="SUPFAM" id="SSF47413">
    <property type="entry name" value="lambda repressor-like DNA-binding domains"/>
    <property type="match status" value="1"/>
</dbReference>
<sequence length="121" mass="13474">MSTTKEELLFLIGSRLREEREKTGNSQEAVASVFGISTRTWGKYERGETMPDAATITLLGERFGIDISYVLTGRHSPQTNITNEEQKLIENYRAMDSAAQLNMQAVSDSFAQSKPKKNVVG</sequence>
<evidence type="ECO:0000313" key="4">
    <source>
        <dbReference type="Proteomes" id="UP000028002"/>
    </source>
</evidence>
<reference evidence="3 4" key="1">
    <citation type="submission" date="2014-03" db="EMBL/GenBank/DDBJ databases">
        <title>Draft Genome of Photorhabdus temperata Meg1.</title>
        <authorList>
            <person name="Hurst S.G.IV."/>
            <person name="Morris K."/>
            <person name="Thomas K."/>
            <person name="Tisa L.S."/>
        </authorList>
    </citation>
    <scope>NUCLEOTIDE SEQUENCE [LARGE SCALE GENOMIC DNA]</scope>
    <source>
        <strain evidence="3 4">Meg1</strain>
    </source>
</reference>
<dbReference type="AlphaFoldDB" id="A0A081RST2"/>
<dbReference type="Pfam" id="PF13560">
    <property type="entry name" value="HTH_31"/>
    <property type="match status" value="1"/>
</dbReference>
<evidence type="ECO:0000313" key="3">
    <source>
        <dbReference type="EMBL" id="KER01735.1"/>
    </source>
</evidence>
<dbReference type="PROSITE" id="PS50943">
    <property type="entry name" value="HTH_CROC1"/>
    <property type="match status" value="1"/>
</dbReference>
<evidence type="ECO:0000256" key="1">
    <source>
        <dbReference type="ARBA" id="ARBA00023125"/>
    </source>
</evidence>
<organism evidence="3 4">
    <name type="scientific">Photorhabdus temperata subsp. temperata Meg1</name>
    <dbReference type="NCBI Taxonomy" id="1393735"/>
    <lineage>
        <taxon>Bacteria</taxon>
        <taxon>Pseudomonadati</taxon>
        <taxon>Pseudomonadota</taxon>
        <taxon>Gammaproteobacteria</taxon>
        <taxon>Enterobacterales</taxon>
        <taxon>Morganellaceae</taxon>
        <taxon>Photorhabdus</taxon>
    </lineage>
</organism>
<accession>A0A081RST2</accession>
<dbReference type="CDD" id="cd00093">
    <property type="entry name" value="HTH_XRE"/>
    <property type="match status" value="1"/>
</dbReference>
<feature type="domain" description="HTH cro/C1-type" evidence="2">
    <location>
        <begin position="16"/>
        <end position="70"/>
    </location>
</feature>
<dbReference type="Gene3D" id="1.10.260.40">
    <property type="entry name" value="lambda repressor-like DNA-binding domains"/>
    <property type="match status" value="1"/>
</dbReference>
<dbReference type="Proteomes" id="UP000028002">
    <property type="component" value="Unassembled WGS sequence"/>
</dbReference>
<dbReference type="PANTHER" id="PTHR46558:SF11">
    <property type="entry name" value="HTH-TYPE TRANSCRIPTIONAL REGULATOR XRE"/>
    <property type="match status" value="1"/>
</dbReference>
<protein>
    <submittedName>
        <fullName evidence="3">Putative transcriptional regulator</fullName>
    </submittedName>
</protein>
<proteinExistence type="predicted"/>
<comment type="caution">
    <text evidence="3">The sequence shown here is derived from an EMBL/GenBank/DDBJ whole genome shotgun (WGS) entry which is preliminary data.</text>
</comment>
<keyword evidence="1" id="KW-0238">DNA-binding</keyword>
<dbReference type="GO" id="GO:0003677">
    <property type="term" value="F:DNA binding"/>
    <property type="evidence" value="ECO:0007669"/>
    <property type="project" value="UniProtKB-KW"/>
</dbReference>
<name>A0A081RST2_PHOTE</name>
<dbReference type="SMART" id="SM00530">
    <property type="entry name" value="HTH_XRE"/>
    <property type="match status" value="1"/>
</dbReference>
<dbReference type="PANTHER" id="PTHR46558">
    <property type="entry name" value="TRACRIPTIONAL REGULATORY PROTEIN-RELATED-RELATED"/>
    <property type="match status" value="1"/>
</dbReference>
<evidence type="ECO:0000259" key="2">
    <source>
        <dbReference type="PROSITE" id="PS50943"/>
    </source>
</evidence>
<dbReference type="InterPro" id="IPR001387">
    <property type="entry name" value="Cro/C1-type_HTH"/>
</dbReference>
<dbReference type="EMBL" id="JGVH01000072">
    <property type="protein sequence ID" value="KER01735.1"/>
    <property type="molecule type" value="Genomic_DNA"/>
</dbReference>
<gene>
    <name evidence="3" type="ORF">MEG1DRAFT_03692</name>
</gene>
<dbReference type="InterPro" id="IPR010982">
    <property type="entry name" value="Lambda_DNA-bd_dom_sf"/>
</dbReference>
<dbReference type="RefSeq" id="WP_036840962.1">
    <property type="nucleotide sequence ID" value="NZ_CAWLUD010000072.1"/>
</dbReference>